<evidence type="ECO:0000259" key="1">
    <source>
        <dbReference type="SMART" id="SM00849"/>
    </source>
</evidence>
<reference evidence="2 3" key="1">
    <citation type="submission" date="2024-04" db="EMBL/GenBank/DDBJ databases">
        <title>Tritrichomonas musculus Genome.</title>
        <authorList>
            <person name="Alves-Ferreira E."/>
            <person name="Grigg M."/>
            <person name="Lorenzi H."/>
            <person name="Galac M."/>
        </authorList>
    </citation>
    <scope>NUCLEOTIDE SEQUENCE [LARGE SCALE GENOMIC DNA]</scope>
    <source>
        <strain evidence="2 3">EAF2021</strain>
    </source>
</reference>
<dbReference type="CDD" id="cd16279">
    <property type="entry name" value="metallo-hydrolase-like_MBL-fold"/>
    <property type="match status" value="1"/>
</dbReference>
<dbReference type="InterPro" id="IPR036866">
    <property type="entry name" value="RibonucZ/Hydroxyglut_hydro"/>
</dbReference>
<accession>A0ABR2KXG6</accession>
<keyword evidence="3" id="KW-1185">Reference proteome</keyword>
<gene>
    <name evidence="2" type="ORF">M9Y10_013684</name>
</gene>
<dbReference type="InterPro" id="IPR001279">
    <property type="entry name" value="Metallo-B-lactamas"/>
</dbReference>
<comment type="caution">
    <text evidence="2">The sequence shown here is derived from an EMBL/GenBank/DDBJ whole genome shotgun (WGS) entry which is preliminary data.</text>
</comment>
<dbReference type="Proteomes" id="UP001470230">
    <property type="component" value="Unassembled WGS sequence"/>
</dbReference>
<proteinExistence type="predicted"/>
<dbReference type="PANTHER" id="PTHR42663:SF6">
    <property type="entry name" value="HYDROLASE C777.06C-RELATED"/>
    <property type="match status" value="1"/>
</dbReference>
<dbReference type="PANTHER" id="PTHR42663">
    <property type="entry name" value="HYDROLASE C777.06C-RELATED-RELATED"/>
    <property type="match status" value="1"/>
</dbReference>
<evidence type="ECO:0000313" key="2">
    <source>
        <dbReference type="EMBL" id="KAK8895799.1"/>
    </source>
</evidence>
<evidence type="ECO:0000313" key="3">
    <source>
        <dbReference type="Proteomes" id="UP001470230"/>
    </source>
</evidence>
<dbReference type="SUPFAM" id="SSF56281">
    <property type="entry name" value="Metallo-hydrolase/oxidoreductase"/>
    <property type="match status" value="1"/>
</dbReference>
<feature type="domain" description="Metallo-beta-lactamase" evidence="1">
    <location>
        <begin position="34"/>
        <end position="230"/>
    </location>
</feature>
<organism evidence="2 3">
    <name type="scientific">Tritrichomonas musculus</name>
    <dbReference type="NCBI Taxonomy" id="1915356"/>
    <lineage>
        <taxon>Eukaryota</taxon>
        <taxon>Metamonada</taxon>
        <taxon>Parabasalia</taxon>
        <taxon>Tritrichomonadida</taxon>
        <taxon>Tritrichomonadidae</taxon>
        <taxon>Tritrichomonas</taxon>
    </lineage>
</organism>
<dbReference type="Gene3D" id="3.60.15.10">
    <property type="entry name" value="Ribonuclease Z/Hydroxyacylglutathione hydrolase-like"/>
    <property type="match status" value="1"/>
</dbReference>
<name>A0ABR2KXG6_9EUKA</name>
<dbReference type="SMART" id="SM00849">
    <property type="entry name" value="Lactamase_B"/>
    <property type="match status" value="1"/>
</dbReference>
<dbReference type="Pfam" id="PF12706">
    <property type="entry name" value="Lactamase_B_2"/>
    <property type="match status" value="1"/>
</dbReference>
<dbReference type="EMBL" id="JAPFFF010000002">
    <property type="protein sequence ID" value="KAK8895799.1"/>
    <property type="molecule type" value="Genomic_DNA"/>
</dbReference>
<protein>
    <recommendedName>
        <fullName evidence="1">Metallo-beta-lactamase domain-containing protein</fullName>
    </recommendedName>
</protein>
<sequence>MKLTILGSATSMGVPQIGCNCPVCTSTDPRDRRLRCSALLEVDDRRILIDCGPDFREQILKLPFAPLDAILITHEHYDHVGGLDDLRTFCKVGNTTLDIYAKEDCANHIRQRLPYCFKSKEEHYIGAPSFNLIHVVPHNPFRIGDTVEIMPIKIMHADLPIIGFRIRNLVYITDMKTIPEEELPLVNEPDVLIVNALHHETHWSHQNFAEAIKFSQQIHAHETYLIHVSHRISHEKDDAKLPPHVHIAYDGLEINIP</sequence>